<gene>
    <name evidence="3" type="ORF">Ssi02_45760</name>
</gene>
<evidence type="ECO:0000259" key="2">
    <source>
        <dbReference type="Pfam" id="PF07859"/>
    </source>
</evidence>
<dbReference type="Proteomes" id="UP000606172">
    <property type="component" value="Unassembled WGS sequence"/>
</dbReference>
<dbReference type="SUPFAM" id="SSF53474">
    <property type="entry name" value="alpha/beta-Hydrolases"/>
    <property type="match status" value="1"/>
</dbReference>
<dbReference type="PANTHER" id="PTHR48081:SF8">
    <property type="entry name" value="ALPHA_BETA HYDROLASE FOLD-3 DOMAIN-CONTAINING PROTEIN-RELATED"/>
    <property type="match status" value="1"/>
</dbReference>
<keyword evidence="1" id="KW-0378">Hydrolase</keyword>
<name>A0A919RI68_9ACTN</name>
<dbReference type="Gene3D" id="3.40.50.1820">
    <property type="entry name" value="alpha/beta hydrolase"/>
    <property type="match status" value="1"/>
</dbReference>
<evidence type="ECO:0000256" key="1">
    <source>
        <dbReference type="ARBA" id="ARBA00022801"/>
    </source>
</evidence>
<dbReference type="GO" id="GO:0016787">
    <property type="term" value="F:hydrolase activity"/>
    <property type="evidence" value="ECO:0007669"/>
    <property type="project" value="UniProtKB-KW"/>
</dbReference>
<dbReference type="RefSeq" id="WP_204028729.1">
    <property type="nucleotide sequence ID" value="NZ_BOOW01000029.1"/>
</dbReference>
<dbReference type="InterPro" id="IPR050300">
    <property type="entry name" value="GDXG_lipolytic_enzyme"/>
</dbReference>
<sequence>MHLTRIPAPPGAVDALKAETRGLFDRDFPLPGDADLTPLLPESGGVPVYWVTAHGHTSLDRGVVLYVHGGGFQSRMPELMNLFAHRLAGATSRPVLVVHYRLVPADPYPAPLDDVLAVYRSLLDQGVPAGRITVVGESSGGALTLSALLALKEQGIALPASVVTLSAVTDMTVSGASVDTNSATDSGIDRAMLGHLIGQYLGAARPDQAPQSPLHGALDGLPPLLLTAGGAEALLDDTLRFGAAASAAGGEVEVDIYEEMPHGFQLRTLFEENPTGRGLLDRISTWVEKHTV</sequence>
<dbReference type="AlphaFoldDB" id="A0A919RI68"/>
<dbReference type="EMBL" id="BOOW01000029">
    <property type="protein sequence ID" value="GII94345.1"/>
    <property type="molecule type" value="Genomic_DNA"/>
</dbReference>
<reference evidence="3" key="1">
    <citation type="submission" date="2021-01" db="EMBL/GenBank/DDBJ databases">
        <title>Whole genome shotgun sequence of Sinosporangium siamense NBRC 109515.</title>
        <authorList>
            <person name="Komaki H."/>
            <person name="Tamura T."/>
        </authorList>
    </citation>
    <scope>NUCLEOTIDE SEQUENCE</scope>
    <source>
        <strain evidence="3">NBRC 109515</strain>
    </source>
</reference>
<dbReference type="PANTHER" id="PTHR48081">
    <property type="entry name" value="AB HYDROLASE SUPERFAMILY PROTEIN C4A8.06C"/>
    <property type="match status" value="1"/>
</dbReference>
<accession>A0A919RI68</accession>
<dbReference type="Pfam" id="PF07859">
    <property type="entry name" value="Abhydrolase_3"/>
    <property type="match status" value="1"/>
</dbReference>
<feature type="domain" description="Alpha/beta hydrolase fold-3" evidence="2">
    <location>
        <begin position="64"/>
        <end position="265"/>
    </location>
</feature>
<dbReference type="InterPro" id="IPR029058">
    <property type="entry name" value="AB_hydrolase_fold"/>
</dbReference>
<comment type="caution">
    <text evidence="3">The sequence shown here is derived from an EMBL/GenBank/DDBJ whole genome shotgun (WGS) entry which is preliminary data.</text>
</comment>
<organism evidence="3 4">
    <name type="scientific">Sinosporangium siamense</name>
    <dbReference type="NCBI Taxonomy" id="1367973"/>
    <lineage>
        <taxon>Bacteria</taxon>
        <taxon>Bacillati</taxon>
        <taxon>Actinomycetota</taxon>
        <taxon>Actinomycetes</taxon>
        <taxon>Streptosporangiales</taxon>
        <taxon>Streptosporangiaceae</taxon>
        <taxon>Sinosporangium</taxon>
    </lineage>
</organism>
<proteinExistence type="predicted"/>
<protein>
    <recommendedName>
        <fullName evidence="2">Alpha/beta hydrolase fold-3 domain-containing protein</fullName>
    </recommendedName>
</protein>
<evidence type="ECO:0000313" key="4">
    <source>
        <dbReference type="Proteomes" id="UP000606172"/>
    </source>
</evidence>
<keyword evidence="4" id="KW-1185">Reference proteome</keyword>
<evidence type="ECO:0000313" key="3">
    <source>
        <dbReference type="EMBL" id="GII94345.1"/>
    </source>
</evidence>
<dbReference type="InterPro" id="IPR013094">
    <property type="entry name" value="AB_hydrolase_3"/>
</dbReference>